<evidence type="ECO:0000259" key="6">
    <source>
        <dbReference type="PROSITE" id="PS51063"/>
    </source>
</evidence>
<dbReference type="AlphaFoldDB" id="A0A6A7Y0H1"/>
<dbReference type="SMART" id="SM00100">
    <property type="entry name" value="cNMP"/>
    <property type="match status" value="1"/>
</dbReference>
<dbReference type="Pfam" id="PF00027">
    <property type="entry name" value="cNMP_binding"/>
    <property type="match status" value="1"/>
</dbReference>
<feature type="domain" description="Cyclic nucleotide-binding" evidence="5">
    <location>
        <begin position="32"/>
        <end position="101"/>
    </location>
</feature>
<comment type="caution">
    <text evidence="7">The sequence shown here is derived from an EMBL/GenBank/DDBJ whole genome shotgun (WGS) entry which is preliminary data.</text>
</comment>
<dbReference type="SUPFAM" id="SSF51206">
    <property type="entry name" value="cAMP-binding domain-like"/>
    <property type="match status" value="1"/>
</dbReference>
<evidence type="ECO:0000256" key="4">
    <source>
        <dbReference type="ARBA" id="ARBA00023231"/>
    </source>
</evidence>
<dbReference type="PROSITE" id="PS51063">
    <property type="entry name" value="HTH_CRP_2"/>
    <property type="match status" value="1"/>
</dbReference>
<dbReference type="InterPro" id="IPR012318">
    <property type="entry name" value="HTH_CRP"/>
</dbReference>
<evidence type="ECO:0000256" key="1">
    <source>
        <dbReference type="ARBA" id="ARBA00023015"/>
    </source>
</evidence>
<dbReference type="GO" id="GO:0003677">
    <property type="term" value="F:DNA binding"/>
    <property type="evidence" value="ECO:0007669"/>
    <property type="project" value="UniProtKB-KW"/>
</dbReference>
<feature type="domain" description="HTH crp-type" evidence="6">
    <location>
        <begin position="163"/>
        <end position="237"/>
    </location>
</feature>
<dbReference type="PROSITE" id="PS00042">
    <property type="entry name" value="HTH_CRP_1"/>
    <property type="match status" value="1"/>
</dbReference>
<dbReference type="InterPro" id="IPR036390">
    <property type="entry name" value="WH_DNA-bd_sf"/>
</dbReference>
<dbReference type="GO" id="GO:0005829">
    <property type="term" value="C:cytosol"/>
    <property type="evidence" value="ECO:0007669"/>
    <property type="project" value="TreeGrafter"/>
</dbReference>
<dbReference type="SMART" id="SM00419">
    <property type="entry name" value="HTH_CRP"/>
    <property type="match status" value="1"/>
</dbReference>
<dbReference type="EMBL" id="VWNA01000001">
    <property type="protein sequence ID" value="MQT11998.1"/>
    <property type="molecule type" value="Genomic_DNA"/>
</dbReference>
<keyword evidence="4" id="KW-0535">Nitrogen fixation</keyword>
<dbReference type="PROSITE" id="PS50042">
    <property type="entry name" value="CNMP_BINDING_3"/>
    <property type="match status" value="1"/>
</dbReference>
<dbReference type="InterPro" id="IPR014710">
    <property type="entry name" value="RmlC-like_jellyroll"/>
</dbReference>
<evidence type="ECO:0000313" key="8">
    <source>
        <dbReference type="Proteomes" id="UP000332515"/>
    </source>
</evidence>
<dbReference type="CDD" id="cd00038">
    <property type="entry name" value="CAP_ED"/>
    <property type="match status" value="1"/>
</dbReference>
<organism evidence="7 8">
    <name type="scientific">Segnochrobactrum spirostomi</name>
    <dbReference type="NCBI Taxonomy" id="2608987"/>
    <lineage>
        <taxon>Bacteria</taxon>
        <taxon>Pseudomonadati</taxon>
        <taxon>Pseudomonadota</taxon>
        <taxon>Alphaproteobacteria</taxon>
        <taxon>Hyphomicrobiales</taxon>
        <taxon>Segnochrobactraceae</taxon>
        <taxon>Segnochrobactrum</taxon>
    </lineage>
</organism>
<dbReference type="InterPro" id="IPR050397">
    <property type="entry name" value="Env_Response_Regulators"/>
</dbReference>
<evidence type="ECO:0000256" key="3">
    <source>
        <dbReference type="ARBA" id="ARBA00023163"/>
    </source>
</evidence>
<evidence type="ECO:0000313" key="7">
    <source>
        <dbReference type="EMBL" id="MQT11998.1"/>
    </source>
</evidence>
<dbReference type="SUPFAM" id="SSF46785">
    <property type="entry name" value="Winged helix' DNA-binding domain"/>
    <property type="match status" value="1"/>
</dbReference>
<sequence length="248" mass="27217">MADSRHAFVTDFGHRRRACGACTECDVRDLAVCAALDEDELSALESIMSTVTIEANTVLVTEGDPLKRVYTLTAGMLRLSTLLPDGRRQIVGFLMPGDFLGLADEDTYSQTAEAVAPSRLCSFQSARMSELVERFPRLKDRLHGMTRQALRQARDSQIILGRLAPVEKLASFLIAIARRAEAREKTADVVALPMTRIDIADYLGLTIETVSRSFTKLKAQGVIRLAAPHLVEIVDRRALEAVAGIAFS</sequence>
<proteinExistence type="predicted"/>
<dbReference type="PANTHER" id="PTHR24567">
    <property type="entry name" value="CRP FAMILY TRANSCRIPTIONAL REGULATORY PROTEIN"/>
    <property type="match status" value="1"/>
</dbReference>
<dbReference type="GO" id="GO:0003700">
    <property type="term" value="F:DNA-binding transcription factor activity"/>
    <property type="evidence" value="ECO:0007669"/>
    <property type="project" value="InterPro"/>
</dbReference>
<dbReference type="PRINTS" id="PR00034">
    <property type="entry name" value="HTHCRP"/>
</dbReference>
<dbReference type="InterPro" id="IPR036388">
    <property type="entry name" value="WH-like_DNA-bd_sf"/>
</dbReference>
<keyword evidence="2" id="KW-0238">DNA-binding</keyword>
<dbReference type="PANTHER" id="PTHR24567:SF75">
    <property type="entry name" value="FUMARATE AND NITRATE REDUCTION REGULATORY PROTEIN"/>
    <property type="match status" value="1"/>
</dbReference>
<protein>
    <submittedName>
        <fullName evidence="7">Helix-turn-helix domain-containing protein</fullName>
    </submittedName>
</protein>
<dbReference type="Gene3D" id="2.60.120.10">
    <property type="entry name" value="Jelly Rolls"/>
    <property type="match status" value="1"/>
</dbReference>
<dbReference type="Gene3D" id="1.10.10.10">
    <property type="entry name" value="Winged helix-like DNA-binding domain superfamily/Winged helix DNA-binding domain"/>
    <property type="match status" value="1"/>
</dbReference>
<dbReference type="RefSeq" id="WP_153479326.1">
    <property type="nucleotide sequence ID" value="NZ_VWNA01000001.1"/>
</dbReference>
<keyword evidence="3" id="KW-0804">Transcription</keyword>
<gene>
    <name evidence="7" type="ORF">F0357_04800</name>
</gene>
<dbReference type="FunFam" id="1.10.10.10:FF:000028">
    <property type="entry name" value="Fumarate/nitrate reduction transcriptional regulator Fnr"/>
    <property type="match status" value="1"/>
</dbReference>
<dbReference type="Proteomes" id="UP000332515">
    <property type="component" value="Unassembled WGS sequence"/>
</dbReference>
<reference evidence="7 8" key="1">
    <citation type="submission" date="2019-09" db="EMBL/GenBank/DDBJ databases">
        <title>Segnochrobactrum spirostomi gen. nov., sp. nov., isolated from the ciliate Spirostomum cf. yagiui and description of a novel family, Segnochrobactraceae fam. nov. within the order Rhizobiales of the class Alphaproteobacteria.</title>
        <authorList>
            <person name="Akter S."/>
            <person name="Shazib S.U.A."/>
            <person name="Shin M.K."/>
        </authorList>
    </citation>
    <scope>NUCLEOTIDE SEQUENCE [LARGE SCALE GENOMIC DNA]</scope>
    <source>
        <strain evidence="7 8">Sp-1</strain>
    </source>
</reference>
<name>A0A6A7Y0H1_9HYPH</name>
<dbReference type="InterPro" id="IPR000595">
    <property type="entry name" value="cNMP-bd_dom"/>
</dbReference>
<keyword evidence="8" id="KW-1185">Reference proteome</keyword>
<dbReference type="CDD" id="cd00092">
    <property type="entry name" value="HTH_CRP"/>
    <property type="match status" value="1"/>
</dbReference>
<evidence type="ECO:0000256" key="2">
    <source>
        <dbReference type="ARBA" id="ARBA00023125"/>
    </source>
</evidence>
<dbReference type="Pfam" id="PF13545">
    <property type="entry name" value="HTH_Crp_2"/>
    <property type="match status" value="1"/>
</dbReference>
<evidence type="ECO:0000259" key="5">
    <source>
        <dbReference type="PROSITE" id="PS50042"/>
    </source>
</evidence>
<dbReference type="InterPro" id="IPR018335">
    <property type="entry name" value="Tscrpt_reg_HTH_Crp-type_CS"/>
</dbReference>
<dbReference type="InterPro" id="IPR018490">
    <property type="entry name" value="cNMP-bd_dom_sf"/>
</dbReference>
<keyword evidence="1" id="KW-0805">Transcription regulation</keyword>
<accession>A0A6A7Y0H1</accession>